<evidence type="ECO:0000259" key="15">
    <source>
        <dbReference type="PROSITE" id="PS51194"/>
    </source>
</evidence>
<name>A9A0K9_DESOH</name>
<comment type="subcellular location">
    <subcellularLocation>
        <location evidence="1 13">Cytoplasm</location>
    </subcellularLocation>
</comment>
<dbReference type="Pfam" id="PF17757">
    <property type="entry name" value="UvrB_inter"/>
    <property type="match status" value="1"/>
</dbReference>
<dbReference type="GO" id="GO:0003684">
    <property type="term" value="F:damaged DNA binding"/>
    <property type="evidence" value="ECO:0007669"/>
    <property type="project" value="InterPro"/>
</dbReference>
<feature type="domain" description="Helicase C-terminal" evidence="15">
    <location>
        <begin position="823"/>
        <end position="982"/>
    </location>
</feature>
<keyword evidence="7 13" id="KW-0067">ATP-binding</keyword>
<dbReference type="PROSITE" id="PS51194">
    <property type="entry name" value="HELICASE_CTER"/>
    <property type="match status" value="1"/>
</dbReference>
<organism evidence="16 17">
    <name type="scientific">Desulfosudis oleivorans (strain DSM 6200 / JCM 39069 / Hxd3)</name>
    <name type="common">Desulfococcus oleovorans</name>
    <dbReference type="NCBI Taxonomy" id="96561"/>
    <lineage>
        <taxon>Bacteria</taxon>
        <taxon>Pseudomonadati</taxon>
        <taxon>Thermodesulfobacteriota</taxon>
        <taxon>Desulfobacteria</taxon>
        <taxon>Desulfobacterales</taxon>
        <taxon>Desulfosudaceae</taxon>
        <taxon>Desulfosudis</taxon>
    </lineage>
</organism>
<evidence type="ECO:0000259" key="14">
    <source>
        <dbReference type="PROSITE" id="PS51192"/>
    </source>
</evidence>
<keyword evidence="6" id="KW-0347">Helicase</keyword>
<dbReference type="Pfam" id="PF00270">
    <property type="entry name" value="DEAD"/>
    <property type="match status" value="1"/>
</dbReference>
<dbReference type="AlphaFoldDB" id="A9A0K9"/>
<dbReference type="InterPro" id="IPR047112">
    <property type="entry name" value="RecG/Mfd"/>
</dbReference>
<proteinExistence type="inferred from homology"/>
<keyword evidence="5 13" id="KW-0378">Hydrolase</keyword>
<dbReference type="SMART" id="SM00490">
    <property type="entry name" value="HELICc"/>
    <property type="match status" value="1"/>
</dbReference>
<evidence type="ECO:0000256" key="13">
    <source>
        <dbReference type="HAMAP-Rule" id="MF_00969"/>
    </source>
</evidence>
<dbReference type="FunFam" id="3.40.50.300:FF:000546">
    <property type="entry name" value="Transcription-repair-coupling factor"/>
    <property type="match status" value="1"/>
</dbReference>
<dbReference type="GO" id="GO:0016787">
    <property type="term" value="F:hydrolase activity"/>
    <property type="evidence" value="ECO:0007669"/>
    <property type="project" value="UniProtKB-KW"/>
</dbReference>
<evidence type="ECO:0000256" key="4">
    <source>
        <dbReference type="ARBA" id="ARBA00022763"/>
    </source>
</evidence>
<dbReference type="Gene3D" id="3.40.50.11180">
    <property type="match status" value="1"/>
</dbReference>
<dbReference type="Pfam" id="PF00271">
    <property type="entry name" value="Helicase_C"/>
    <property type="match status" value="1"/>
</dbReference>
<dbReference type="NCBIfam" id="TIGR00580">
    <property type="entry name" value="mfd"/>
    <property type="match status" value="1"/>
</dbReference>
<dbReference type="SMART" id="SM00487">
    <property type="entry name" value="DEXDc"/>
    <property type="match status" value="1"/>
</dbReference>
<dbReference type="RefSeq" id="WP_012175125.1">
    <property type="nucleotide sequence ID" value="NC_009943.1"/>
</dbReference>
<evidence type="ECO:0000256" key="7">
    <source>
        <dbReference type="ARBA" id="ARBA00022840"/>
    </source>
</evidence>
<dbReference type="SUPFAM" id="SSF143517">
    <property type="entry name" value="TRCF domain-like"/>
    <property type="match status" value="1"/>
</dbReference>
<keyword evidence="3 13" id="KW-0547">Nucleotide-binding</keyword>
<accession>A9A0K9</accession>
<reference evidence="16 17" key="1">
    <citation type="submission" date="2007-10" db="EMBL/GenBank/DDBJ databases">
        <title>Complete sequence of Desulfococcus oleovorans Hxd3.</title>
        <authorList>
            <consortium name="US DOE Joint Genome Institute"/>
            <person name="Copeland A."/>
            <person name="Lucas S."/>
            <person name="Lapidus A."/>
            <person name="Barry K."/>
            <person name="Glavina del Rio T."/>
            <person name="Dalin E."/>
            <person name="Tice H."/>
            <person name="Pitluck S."/>
            <person name="Kiss H."/>
            <person name="Brettin T."/>
            <person name="Bruce D."/>
            <person name="Detter J.C."/>
            <person name="Han C."/>
            <person name="Schmutz J."/>
            <person name="Larimer F."/>
            <person name="Land M."/>
            <person name="Hauser L."/>
            <person name="Kyrpides N."/>
            <person name="Kim E."/>
            <person name="Wawrik B."/>
            <person name="Richardson P."/>
        </authorList>
    </citation>
    <scope>NUCLEOTIDE SEQUENCE [LARGE SCALE GENOMIC DNA]</scope>
    <source>
        <strain evidence="17">DSM 6200 / JCM 39069 / Hxd3</strain>
    </source>
</reference>
<evidence type="ECO:0000256" key="2">
    <source>
        <dbReference type="ARBA" id="ARBA00022490"/>
    </source>
</evidence>
<evidence type="ECO:0000256" key="5">
    <source>
        <dbReference type="ARBA" id="ARBA00022801"/>
    </source>
</evidence>
<keyword evidence="17" id="KW-1185">Reference proteome</keyword>
<dbReference type="SMART" id="SM01058">
    <property type="entry name" value="CarD_TRCF"/>
    <property type="match status" value="1"/>
</dbReference>
<protein>
    <recommendedName>
        <fullName evidence="12 13">Transcription-repair-coupling factor</fullName>
        <shortName evidence="13">TRCF</shortName>
        <ecNumber evidence="13">3.6.4.-</ecNumber>
    </recommendedName>
</protein>
<dbReference type="Pfam" id="PF03461">
    <property type="entry name" value="TRCF"/>
    <property type="match status" value="1"/>
</dbReference>
<keyword evidence="8 13" id="KW-0238">DNA-binding</keyword>
<dbReference type="eggNOG" id="COG1197">
    <property type="taxonomic scope" value="Bacteria"/>
</dbReference>
<dbReference type="InterPro" id="IPR005118">
    <property type="entry name" value="TRCF_C"/>
</dbReference>
<dbReference type="HOGENOM" id="CLU_005122_1_3_7"/>
<comment type="function">
    <text evidence="13">Couples transcription and DNA repair by recognizing RNA polymerase (RNAP) stalled at DNA lesions. Mediates ATP-dependent release of RNAP and its truncated transcript from the DNA, and recruitment of nucleotide excision repair machinery to the damaged site.</text>
</comment>
<dbReference type="SMART" id="SM00982">
    <property type="entry name" value="TRCF"/>
    <property type="match status" value="1"/>
</dbReference>
<dbReference type="HAMAP" id="MF_00969">
    <property type="entry name" value="TRCF"/>
    <property type="match status" value="1"/>
</dbReference>
<dbReference type="InterPro" id="IPR036101">
    <property type="entry name" value="CarD-like/TRCF_RID_sf"/>
</dbReference>
<evidence type="ECO:0000256" key="8">
    <source>
        <dbReference type="ARBA" id="ARBA00023125"/>
    </source>
</evidence>
<dbReference type="InterPro" id="IPR037235">
    <property type="entry name" value="TRCF-like_C_D7"/>
</dbReference>
<dbReference type="SUPFAM" id="SSF52540">
    <property type="entry name" value="P-loop containing nucleoside triphosphate hydrolases"/>
    <property type="match status" value="4"/>
</dbReference>
<evidence type="ECO:0000256" key="1">
    <source>
        <dbReference type="ARBA" id="ARBA00004496"/>
    </source>
</evidence>
<keyword evidence="2 13" id="KW-0963">Cytoplasm</keyword>
<gene>
    <name evidence="13" type="primary">mfd</name>
    <name evidence="16" type="ordered locus">Dole_1705</name>
</gene>
<evidence type="ECO:0000313" key="17">
    <source>
        <dbReference type="Proteomes" id="UP000008561"/>
    </source>
</evidence>
<dbReference type="InterPro" id="IPR041471">
    <property type="entry name" value="UvrB_inter"/>
</dbReference>
<dbReference type="Gene3D" id="3.30.2060.10">
    <property type="entry name" value="Penicillin-binding protein 1b domain"/>
    <property type="match status" value="1"/>
</dbReference>
<comment type="similarity">
    <text evidence="10 13">In the N-terminal section; belongs to the UvrB family.</text>
</comment>
<dbReference type="Gene3D" id="2.40.10.170">
    <property type="match status" value="1"/>
</dbReference>
<dbReference type="KEGG" id="dol:Dole_1705"/>
<dbReference type="Pfam" id="PF02559">
    <property type="entry name" value="CarD_TRCF_RID"/>
    <property type="match status" value="1"/>
</dbReference>
<dbReference type="InterPro" id="IPR011545">
    <property type="entry name" value="DEAD/DEAH_box_helicase_dom"/>
</dbReference>
<comment type="similarity">
    <text evidence="11 13">In the C-terminal section; belongs to the helicase family. RecG subfamily.</text>
</comment>
<dbReference type="CDD" id="cd17991">
    <property type="entry name" value="DEXHc_TRCF"/>
    <property type="match status" value="1"/>
</dbReference>
<dbReference type="GO" id="GO:0005737">
    <property type="term" value="C:cytoplasm"/>
    <property type="evidence" value="ECO:0007669"/>
    <property type="project" value="UniProtKB-SubCell"/>
</dbReference>
<evidence type="ECO:0000256" key="11">
    <source>
        <dbReference type="ARBA" id="ARBA00061399"/>
    </source>
</evidence>
<dbReference type="InterPro" id="IPR004576">
    <property type="entry name" value="Mfd"/>
</dbReference>
<dbReference type="GO" id="GO:0000716">
    <property type="term" value="P:transcription-coupled nucleotide-excision repair, DNA damage recognition"/>
    <property type="evidence" value="ECO:0007669"/>
    <property type="project" value="UniProtKB-UniRule"/>
</dbReference>
<dbReference type="Gene3D" id="3.90.1150.50">
    <property type="entry name" value="Transcription-repair-coupling factor, D7 domain"/>
    <property type="match status" value="1"/>
</dbReference>
<keyword evidence="4 13" id="KW-0227">DNA damage</keyword>
<dbReference type="InterPro" id="IPR003711">
    <property type="entry name" value="CarD-like/TRCF_RID"/>
</dbReference>
<evidence type="ECO:0000313" key="16">
    <source>
        <dbReference type="EMBL" id="ABW67509.1"/>
    </source>
</evidence>
<evidence type="ECO:0000256" key="12">
    <source>
        <dbReference type="ARBA" id="ARBA00070128"/>
    </source>
</evidence>
<dbReference type="InterPro" id="IPR027417">
    <property type="entry name" value="P-loop_NTPase"/>
</dbReference>
<keyword evidence="9 13" id="KW-0234">DNA repair</keyword>
<dbReference type="InterPro" id="IPR001650">
    <property type="entry name" value="Helicase_C-like"/>
</dbReference>
<evidence type="ECO:0000256" key="9">
    <source>
        <dbReference type="ARBA" id="ARBA00023204"/>
    </source>
</evidence>
<evidence type="ECO:0000256" key="3">
    <source>
        <dbReference type="ARBA" id="ARBA00022741"/>
    </source>
</evidence>
<dbReference type="OrthoDB" id="9804325at2"/>
<sequence length="1174" mass="129509">MVQNQEKKILPVLVDRLETGAGEVVCAGVGKGADAFMVSRIGQTLNVPVLVVTASAREAQRFTEDARFFQPADARAEVALFPSYTVMPYRPVAYHNRTAAERIQLLYGMSEGLAPAVLVLAVDALLQKTIPPGDLCEFAQTVSEGESLDPTALAEKLVAGGYTRTAIVEEPGDFSIRGGIVDLFSPFHEAPARIDLFGDTVESIHFFSPVTQRRGRPTSGITLLPARETVLAKDRIGRLIAAVKKRSAELNLPVSVSRDIIDRMEQGTDTEGMESLMPLVYETPATLFDYLPGKTLLVMVDPGMIAEKAENHGRLATELYETAREEGRWCVPPDALYLDWQAVQKEAFKKPLLSFPVLPVSATPEDGDNTPVVETAGVTDNSAVTLMLRTQPRDTDTVLTPLLSWIEENRGLGCVSVIACGGRAQVDRMAYFLTSHRVPHESLDAFSSMGRGSDTVCLVSGQLSAGFRFAAEGLAVITDTEIFGRVRHRSSAGKKGARDVYLDLETLKQGDLVVHVDHGIGRYEGIRKVTVEGIANDFLLLSYRDGDRLYLSVDRMDMARKYVGADDAEAPLLDKMGAKTWGRVKAKARKEAEKIAKELLDLYARRRVQQGHGFHPPGQWFSDFEAGFDFEETDDQLKVINEVLSDMASSTPMDRLVCGDVGYGKTEVAMRSSFMCVCDGFQVAVLVPTTVLAEQHFATFSRRFAGYPFNIACLSRFKTPARQKQIVADLKEGRVDIVIGTHRLLSKDVAFKQLGLVILDEEQRFGVKHKETLKKMRTTVDVLSLTATPIPRTLHMSLSGMRDISVITTPPEHRKAIKTYISEFDDAIIRTAIRKELERGGQIYFVHNNIHKIAFIADHLKKLVPEVRLGIVHGRLDQNTLETCMMQFVNREIDMLVCTRIIESGIDIPSANTIFINRADMFGLAQIYQLRGRVGRSDEQAYAYLFIPRESALGKDARKRLKVLMEHSDLGSGFQIAMNDLKIRGGGAALGVSQSGHITAVGYDMFLQLMEQAVAELKGEPVTETLNPEINIPVSSFLSEAYISDIDQRMAIYRRLSRVTETREITAVKTELEDRFGPLPAEAENLLLKIMLKTMAAGMGVKRLDLADTQMHLRFSDDRLPDAAAVDVLARENPVTVKIVPPDGVFITFTGKKGRGAIGAAKNILKALAGRVNC</sequence>
<evidence type="ECO:0000256" key="6">
    <source>
        <dbReference type="ARBA" id="ARBA00022806"/>
    </source>
</evidence>
<dbReference type="SUPFAM" id="SSF141259">
    <property type="entry name" value="CarD-like"/>
    <property type="match status" value="1"/>
</dbReference>
<dbReference type="PROSITE" id="PS51192">
    <property type="entry name" value="HELICASE_ATP_BIND_1"/>
    <property type="match status" value="1"/>
</dbReference>
<dbReference type="Proteomes" id="UP000008561">
    <property type="component" value="Chromosome"/>
</dbReference>
<dbReference type="EMBL" id="CP000859">
    <property type="protein sequence ID" value="ABW67509.1"/>
    <property type="molecule type" value="Genomic_DNA"/>
</dbReference>
<evidence type="ECO:0000256" key="10">
    <source>
        <dbReference type="ARBA" id="ARBA00061104"/>
    </source>
</evidence>
<dbReference type="PANTHER" id="PTHR47964:SF1">
    <property type="entry name" value="ATP-DEPENDENT DNA HELICASE HOMOLOG RECG, CHLOROPLASTIC"/>
    <property type="match status" value="1"/>
</dbReference>
<dbReference type="Gene3D" id="3.40.50.300">
    <property type="entry name" value="P-loop containing nucleotide triphosphate hydrolases"/>
    <property type="match status" value="2"/>
</dbReference>
<dbReference type="InterPro" id="IPR014001">
    <property type="entry name" value="Helicase_ATP-bd"/>
</dbReference>
<dbReference type="GO" id="GO:0003678">
    <property type="term" value="F:DNA helicase activity"/>
    <property type="evidence" value="ECO:0007669"/>
    <property type="project" value="TreeGrafter"/>
</dbReference>
<dbReference type="EC" id="3.6.4.-" evidence="13"/>
<dbReference type="STRING" id="96561.Dole_1705"/>
<dbReference type="GO" id="GO:0006355">
    <property type="term" value="P:regulation of DNA-templated transcription"/>
    <property type="evidence" value="ECO:0007669"/>
    <property type="project" value="UniProtKB-UniRule"/>
</dbReference>
<feature type="domain" description="Helicase ATP-binding" evidence="14">
    <location>
        <begin position="646"/>
        <end position="807"/>
    </location>
</feature>
<dbReference type="GO" id="GO:0005524">
    <property type="term" value="F:ATP binding"/>
    <property type="evidence" value="ECO:0007669"/>
    <property type="project" value="UniProtKB-UniRule"/>
</dbReference>
<dbReference type="PANTHER" id="PTHR47964">
    <property type="entry name" value="ATP-DEPENDENT DNA HELICASE HOMOLOG RECG, CHLOROPLASTIC"/>
    <property type="match status" value="1"/>
</dbReference>